<dbReference type="InterPro" id="IPR050330">
    <property type="entry name" value="Bact_OuterMem_StrucFunc"/>
</dbReference>
<evidence type="ECO:0000313" key="7">
    <source>
        <dbReference type="EMBL" id="MFB9230820.1"/>
    </source>
</evidence>
<dbReference type="InterPro" id="IPR006665">
    <property type="entry name" value="OmpA-like"/>
</dbReference>
<dbReference type="CDD" id="cd07185">
    <property type="entry name" value="OmpA_C-like"/>
    <property type="match status" value="1"/>
</dbReference>
<comment type="caution">
    <text evidence="7">The sequence shown here is derived from an EMBL/GenBank/DDBJ whole genome shotgun (WGS) entry which is preliminary data.</text>
</comment>
<dbReference type="InterPro" id="IPR027367">
    <property type="entry name" value="Gly-zipper_YMGG"/>
</dbReference>
<evidence type="ECO:0000256" key="4">
    <source>
        <dbReference type="PROSITE-ProRule" id="PRU00473"/>
    </source>
</evidence>
<keyword evidence="8" id="KW-1185">Reference proteome</keyword>
<evidence type="ECO:0000256" key="5">
    <source>
        <dbReference type="SAM" id="SignalP"/>
    </source>
</evidence>
<comment type="subcellular location">
    <subcellularLocation>
        <location evidence="1">Cell outer membrane</location>
    </subcellularLocation>
</comment>
<evidence type="ECO:0000256" key="3">
    <source>
        <dbReference type="ARBA" id="ARBA00023237"/>
    </source>
</evidence>
<dbReference type="Pfam" id="PF13441">
    <property type="entry name" value="Gly-zipper_YMGG"/>
    <property type="match status" value="1"/>
</dbReference>
<dbReference type="PRINTS" id="PR01023">
    <property type="entry name" value="NAFLGMOTY"/>
</dbReference>
<feature type="signal peptide" evidence="5">
    <location>
        <begin position="1"/>
        <end position="19"/>
    </location>
</feature>
<gene>
    <name evidence="7" type="ORF">ACFFUT_03330</name>
</gene>
<dbReference type="PROSITE" id="PS51123">
    <property type="entry name" value="OMPA_2"/>
    <property type="match status" value="1"/>
</dbReference>
<reference evidence="7 8" key="1">
    <citation type="submission" date="2024-09" db="EMBL/GenBank/DDBJ databases">
        <authorList>
            <person name="Sun Q."/>
            <person name="Mori K."/>
        </authorList>
    </citation>
    <scope>NUCLEOTIDE SEQUENCE [LARGE SCALE GENOMIC DNA]</scope>
    <source>
        <strain evidence="7 8">CECT 8726</strain>
    </source>
</reference>
<dbReference type="Proteomes" id="UP001589683">
    <property type="component" value="Unassembled WGS sequence"/>
</dbReference>
<evidence type="ECO:0000256" key="2">
    <source>
        <dbReference type="ARBA" id="ARBA00023136"/>
    </source>
</evidence>
<dbReference type="PROSITE" id="PS51257">
    <property type="entry name" value="PROKAR_LIPOPROTEIN"/>
    <property type="match status" value="1"/>
</dbReference>
<evidence type="ECO:0000256" key="1">
    <source>
        <dbReference type="ARBA" id="ARBA00004442"/>
    </source>
</evidence>
<dbReference type="PANTHER" id="PTHR30329">
    <property type="entry name" value="STATOR ELEMENT OF FLAGELLAR MOTOR COMPLEX"/>
    <property type="match status" value="1"/>
</dbReference>
<feature type="domain" description="OmpA-like" evidence="6">
    <location>
        <begin position="106"/>
        <end position="223"/>
    </location>
</feature>
<keyword evidence="2 4" id="KW-0472">Membrane</keyword>
<dbReference type="Pfam" id="PF00691">
    <property type="entry name" value="OmpA"/>
    <property type="match status" value="1"/>
</dbReference>
<keyword evidence="3" id="KW-0998">Cell outer membrane</keyword>
<proteinExistence type="predicted"/>
<protein>
    <submittedName>
        <fullName evidence="7">OmpA family protein</fullName>
    </submittedName>
</protein>
<evidence type="ECO:0000259" key="6">
    <source>
        <dbReference type="PROSITE" id="PS51123"/>
    </source>
</evidence>
<dbReference type="InterPro" id="IPR036737">
    <property type="entry name" value="OmpA-like_sf"/>
</dbReference>
<dbReference type="Gene3D" id="3.30.1330.60">
    <property type="entry name" value="OmpA-like domain"/>
    <property type="match status" value="1"/>
</dbReference>
<dbReference type="RefSeq" id="WP_213887302.1">
    <property type="nucleotide sequence ID" value="NZ_JAGFNU010000001.1"/>
</dbReference>
<accession>A0ABV5JBJ0</accession>
<keyword evidence="5" id="KW-0732">Signal</keyword>
<dbReference type="PRINTS" id="PR01021">
    <property type="entry name" value="OMPADOMAIN"/>
</dbReference>
<sequence length="223" mass="23036">MIRFKLPLIAATVGALALAGCEDTGGGIRTADGDPNRTANGALIGAGIGALLGGTRESGNDRFKNAVIGGAIGAGVGAVIGSQLDKQAADLRRDLGNDEIGIVNTGNELIVTMQQDILFATDSANVRSDLQRDLRALAGNLLDYPDTTVEVIGHTDNVGEAGYNQGLSSRRANAVASVLLGQGVPSYRVRAFGRGESQPVASNLTSEGRSQNRRVEIVIRPTA</sequence>
<dbReference type="PANTHER" id="PTHR30329:SF21">
    <property type="entry name" value="LIPOPROTEIN YIAD-RELATED"/>
    <property type="match status" value="1"/>
</dbReference>
<evidence type="ECO:0000313" key="8">
    <source>
        <dbReference type="Proteomes" id="UP001589683"/>
    </source>
</evidence>
<dbReference type="InterPro" id="IPR006664">
    <property type="entry name" value="OMP_bac"/>
</dbReference>
<organism evidence="7 8">
    <name type="scientific">Pseudohalocynthiibacter aestuariivivens</name>
    <dbReference type="NCBI Taxonomy" id="1591409"/>
    <lineage>
        <taxon>Bacteria</taxon>
        <taxon>Pseudomonadati</taxon>
        <taxon>Pseudomonadota</taxon>
        <taxon>Alphaproteobacteria</taxon>
        <taxon>Rhodobacterales</taxon>
        <taxon>Paracoccaceae</taxon>
        <taxon>Pseudohalocynthiibacter</taxon>
    </lineage>
</organism>
<feature type="chain" id="PRO_5047302085" evidence="5">
    <location>
        <begin position="20"/>
        <end position="223"/>
    </location>
</feature>
<dbReference type="EMBL" id="JBHMEA010000007">
    <property type="protein sequence ID" value="MFB9230820.1"/>
    <property type="molecule type" value="Genomic_DNA"/>
</dbReference>
<dbReference type="SUPFAM" id="SSF103088">
    <property type="entry name" value="OmpA-like"/>
    <property type="match status" value="1"/>
</dbReference>
<name>A0ABV5JBJ0_9RHOB</name>